<evidence type="ECO:0000313" key="7">
    <source>
        <dbReference type="Proteomes" id="UP001314263"/>
    </source>
</evidence>
<evidence type="ECO:0000259" key="5">
    <source>
        <dbReference type="PROSITE" id="PS51634"/>
    </source>
</evidence>
<feature type="compositionally biased region" description="Low complexity" evidence="4">
    <location>
        <begin position="416"/>
        <end position="432"/>
    </location>
</feature>
<dbReference type="Pfam" id="PF03638">
    <property type="entry name" value="TCR"/>
    <property type="match status" value="2"/>
</dbReference>
<dbReference type="InterPro" id="IPR005172">
    <property type="entry name" value="CRC"/>
</dbReference>
<feature type="region of interest" description="Disordered" evidence="4">
    <location>
        <begin position="509"/>
        <end position="547"/>
    </location>
</feature>
<dbReference type="EMBL" id="CAUYUE010000018">
    <property type="protein sequence ID" value="CAK0787955.1"/>
    <property type="molecule type" value="Genomic_DNA"/>
</dbReference>
<accession>A0AAV1IP70</accession>
<feature type="region of interest" description="Disordered" evidence="4">
    <location>
        <begin position="116"/>
        <end position="157"/>
    </location>
</feature>
<keyword evidence="3" id="KW-0539">Nucleus</keyword>
<dbReference type="PROSITE" id="PS51634">
    <property type="entry name" value="CRC"/>
    <property type="match status" value="1"/>
</dbReference>
<evidence type="ECO:0000256" key="1">
    <source>
        <dbReference type="ARBA" id="ARBA00004123"/>
    </source>
</evidence>
<comment type="similarity">
    <text evidence="2">Belongs to the lin-54 family.</text>
</comment>
<feature type="region of interest" description="Disordered" evidence="4">
    <location>
        <begin position="566"/>
        <end position="627"/>
    </location>
</feature>
<feature type="region of interest" description="Disordered" evidence="4">
    <location>
        <begin position="405"/>
        <end position="432"/>
    </location>
</feature>
<feature type="region of interest" description="Disordered" evidence="4">
    <location>
        <begin position="1"/>
        <end position="37"/>
    </location>
</feature>
<dbReference type="SMART" id="SM01114">
    <property type="entry name" value="CXC"/>
    <property type="match status" value="2"/>
</dbReference>
<dbReference type="InterPro" id="IPR033467">
    <property type="entry name" value="Tesmin/TSO1-like_CXC"/>
</dbReference>
<keyword evidence="7" id="KW-1185">Reference proteome</keyword>
<comment type="subcellular location">
    <subcellularLocation>
        <location evidence="1">Nucleus</location>
    </subcellularLocation>
</comment>
<evidence type="ECO:0000313" key="6">
    <source>
        <dbReference type="EMBL" id="CAK0787955.1"/>
    </source>
</evidence>
<proteinExistence type="inferred from homology"/>
<dbReference type="PANTHER" id="PTHR12446">
    <property type="entry name" value="TESMIN/TSO1-RELATED"/>
    <property type="match status" value="1"/>
</dbReference>
<name>A0AAV1IP70_9CHLO</name>
<gene>
    <name evidence="6" type="ORF">CVIRNUC_011177</name>
</gene>
<dbReference type="AlphaFoldDB" id="A0AAV1IP70"/>
<dbReference type="PANTHER" id="PTHR12446:SF34">
    <property type="entry name" value="PROTEIN LIN-54 HOMOLOG"/>
    <property type="match status" value="1"/>
</dbReference>
<sequence>MSIERHQSWTSASATRRSELEQTPDMRRQDSREGRSIQVVGSTAADGEARAALQAALLCQILQHNQLQAAHQENALLRELARTSAMQAEVGYGARPAGPYGGSMEEHLQSRMEAWRAQRRAASQEPPGQLQAAMRSNAQAGRGDGEQPTSEQVWAPLPLSSPLGGAAWAAGPISQALAVHCSAAEPSSTPQAGQIWAARPGSMGSAAAAVTSNALPSHSGDAAVPQDSAAMTGLNLRARSHTYRVAADEVAPSQRPAVTAAQAMVAAAPARKTLAPRQDAEAPGNLLTDLNSHAKQIQPCHCKKSMCLKLYCDCFASGHYCGETCMCHNCHNTQDHKDLVTQTIAYTRSRNPASFEAKRALARGEHIKGCNCKNSRCLKKYCECFLARARCSDMCRCIGCANQAPDAAEPDKPQKAARLAPAAEEPLSAPGMRAAPARAQAAVGEAASFRVQRLEQRRAAAAAPPAAEWWPVRKPMRTTPPAERFLLPEAYMLKGAAKGIDDGLMDRRGSADGTSASEAGTVYGRSATPSPTHEAVPLRLRSSRSVTDDALSPSALVRTTFPAMRQEAPDQVSVPATPAPSAGPAMHDPDLARQRQAAAAPVLRTGLSKQAASRQGGHMSLRPFAGPPAGADAGATLTLGGVMPVHALQKTMSDPFNEGEAAEWLLRLA</sequence>
<evidence type="ECO:0000256" key="3">
    <source>
        <dbReference type="ARBA" id="ARBA00023242"/>
    </source>
</evidence>
<dbReference type="GO" id="GO:0005634">
    <property type="term" value="C:nucleus"/>
    <property type="evidence" value="ECO:0007669"/>
    <property type="project" value="UniProtKB-SubCell"/>
</dbReference>
<dbReference type="GO" id="GO:0006355">
    <property type="term" value="P:regulation of DNA-templated transcription"/>
    <property type="evidence" value="ECO:0007669"/>
    <property type="project" value="TreeGrafter"/>
</dbReference>
<evidence type="ECO:0000256" key="2">
    <source>
        <dbReference type="ARBA" id="ARBA00007267"/>
    </source>
</evidence>
<feature type="compositionally biased region" description="Basic and acidic residues" evidence="4">
    <location>
        <begin position="16"/>
        <end position="35"/>
    </location>
</feature>
<organism evidence="6 7">
    <name type="scientific">Coccomyxa viridis</name>
    <dbReference type="NCBI Taxonomy" id="1274662"/>
    <lineage>
        <taxon>Eukaryota</taxon>
        <taxon>Viridiplantae</taxon>
        <taxon>Chlorophyta</taxon>
        <taxon>core chlorophytes</taxon>
        <taxon>Trebouxiophyceae</taxon>
        <taxon>Trebouxiophyceae incertae sedis</taxon>
        <taxon>Coccomyxaceae</taxon>
        <taxon>Coccomyxa</taxon>
    </lineage>
</organism>
<protein>
    <recommendedName>
        <fullName evidence="5">CRC domain-containing protein</fullName>
    </recommendedName>
</protein>
<dbReference type="Proteomes" id="UP001314263">
    <property type="component" value="Unassembled WGS sequence"/>
</dbReference>
<evidence type="ECO:0000256" key="4">
    <source>
        <dbReference type="SAM" id="MobiDB-lite"/>
    </source>
</evidence>
<dbReference type="InterPro" id="IPR028307">
    <property type="entry name" value="Lin-54_fam"/>
</dbReference>
<feature type="domain" description="CRC" evidence="5">
    <location>
        <begin position="296"/>
        <end position="405"/>
    </location>
</feature>
<comment type="caution">
    <text evidence="6">The sequence shown here is derived from an EMBL/GenBank/DDBJ whole genome shotgun (WGS) entry which is preliminary data.</text>
</comment>
<reference evidence="6 7" key="1">
    <citation type="submission" date="2023-10" db="EMBL/GenBank/DDBJ databases">
        <authorList>
            <person name="Maclean D."/>
            <person name="Macfadyen A."/>
        </authorList>
    </citation>
    <scope>NUCLEOTIDE SEQUENCE [LARGE SCALE GENOMIC DNA]</scope>
</reference>